<dbReference type="Pfam" id="PF10250">
    <property type="entry name" value="O-FucT"/>
    <property type="match status" value="1"/>
</dbReference>
<dbReference type="Proteomes" id="UP000231279">
    <property type="component" value="Unassembled WGS sequence"/>
</dbReference>
<dbReference type="OrthoDB" id="1899018at2759"/>
<dbReference type="InterPro" id="IPR019378">
    <property type="entry name" value="GDP-Fuc_O-FucTrfase"/>
</dbReference>
<sequence length="436" mass="48208">MAVDLRQVMAAFLTFSMFIMLGNMIKRDHIDPLLEPLPASPNAQFSALKVSKLGTVKLTEISNGPWKEYSEPPKPCWKNPSVKGKGQSKGYIFFSLTNGPEFHALQIANAVVAAKHLGATLAIPDIRGPKLGQKRHFGEIYDVNKFGTSLSGIVQVDKNPPAGLSGGKLPIVRVPNGVSKDFITSKMEPIFQSKRNLKIVTSFNSSAMAKLDKLSNAYQCMAMFESLKLQPDLQELVDSMARTLRSMSQKTRGHFVAVDLRVDMLERKSCKEMDGSSKKCYDAEEMTNFLKKIGFPSETAIYLTQTGSLSANLHNSLQKGLADKNLMNPRNIISKPSTCNVICNHFDAIIPADEKAKFLGSERSEYEKFIDFYICTQGDVFVPAFPSRFYASVVGKRVAYGNTQILVPAKNDSASATDYISPYIAKKSHFAYSCFC</sequence>
<comment type="caution">
    <text evidence="7">The sequence shown here is derived from an EMBL/GenBank/DDBJ whole genome shotgun (WGS) entry which is preliminary data.</text>
</comment>
<dbReference type="InterPro" id="IPR024709">
    <property type="entry name" value="FucosylTrfase_pln"/>
</dbReference>
<evidence type="ECO:0000256" key="3">
    <source>
        <dbReference type="ARBA" id="ARBA00022679"/>
    </source>
</evidence>
<keyword evidence="3" id="KW-0808">Transferase</keyword>
<gene>
    <name evidence="7" type="ORF">CDL12_13897</name>
</gene>
<dbReference type="GO" id="GO:0016757">
    <property type="term" value="F:glycosyltransferase activity"/>
    <property type="evidence" value="ECO:0007669"/>
    <property type="project" value="UniProtKB-KW"/>
</dbReference>
<keyword evidence="4" id="KW-0294">Fucose metabolism</keyword>
<accession>A0A2G9H849</accession>
<evidence type="ECO:0000313" key="7">
    <source>
        <dbReference type="EMBL" id="PIN13480.1"/>
    </source>
</evidence>
<protein>
    <recommendedName>
        <fullName evidence="6">O-fucosyltransferase family protein</fullName>
    </recommendedName>
</protein>
<evidence type="ECO:0000256" key="2">
    <source>
        <dbReference type="ARBA" id="ARBA00022676"/>
    </source>
</evidence>
<organism evidence="7 8">
    <name type="scientific">Handroanthus impetiginosus</name>
    <dbReference type="NCBI Taxonomy" id="429701"/>
    <lineage>
        <taxon>Eukaryota</taxon>
        <taxon>Viridiplantae</taxon>
        <taxon>Streptophyta</taxon>
        <taxon>Embryophyta</taxon>
        <taxon>Tracheophyta</taxon>
        <taxon>Spermatophyta</taxon>
        <taxon>Magnoliopsida</taxon>
        <taxon>eudicotyledons</taxon>
        <taxon>Gunneridae</taxon>
        <taxon>Pentapetalae</taxon>
        <taxon>asterids</taxon>
        <taxon>lamiids</taxon>
        <taxon>Lamiales</taxon>
        <taxon>Bignoniaceae</taxon>
        <taxon>Crescentiina</taxon>
        <taxon>Tabebuia alliance</taxon>
        <taxon>Handroanthus</taxon>
    </lineage>
</organism>
<dbReference type="EMBL" id="NKXS01002469">
    <property type="protein sequence ID" value="PIN13480.1"/>
    <property type="molecule type" value="Genomic_DNA"/>
</dbReference>
<evidence type="ECO:0000256" key="5">
    <source>
        <dbReference type="ARBA" id="ARBA00023277"/>
    </source>
</evidence>
<dbReference type="PANTHER" id="PTHR31288:SF5">
    <property type="entry name" value="PROTEIN MANNAN SYNTHESIS-RELATED 1"/>
    <property type="match status" value="1"/>
</dbReference>
<dbReference type="PANTHER" id="PTHR31288">
    <property type="entry name" value="O-FUCOSYLTRANSFERASE FAMILY PROTEIN"/>
    <property type="match status" value="1"/>
</dbReference>
<proteinExistence type="inferred from homology"/>
<evidence type="ECO:0000256" key="1">
    <source>
        <dbReference type="ARBA" id="ARBA00007737"/>
    </source>
</evidence>
<reference evidence="8" key="1">
    <citation type="journal article" date="2018" name="Gigascience">
        <title>Genome assembly of the Pink Ipe (Handroanthus impetiginosus, Bignoniaceae), a highly valued, ecologically keystone Neotropical timber forest tree.</title>
        <authorList>
            <person name="Silva-Junior O.B."/>
            <person name="Grattapaglia D."/>
            <person name="Novaes E."/>
            <person name="Collevatti R.G."/>
        </authorList>
    </citation>
    <scope>NUCLEOTIDE SEQUENCE [LARGE SCALE GENOMIC DNA]</scope>
    <source>
        <strain evidence="8">cv. UFG-1</strain>
    </source>
</reference>
<dbReference type="STRING" id="429701.A0A2G9H849"/>
<evidence type="ECO:0000256" key="6">
    <source>
        <dbReference type="ARBA" id="ARBA00030350"/>
    </source>
</evidence>
<evidence type="ECO:0000256" key="4">
    <source>
        <dbReference type="ARBA" id="ARBA00023253"/>
    </source>
</evidence>
<keyword evidence="8" id="KW-1185">Reference proteome</keyword>
<comment type="similarity">
    <text evidence="1">Belongs to the glycosyltransferase GT106 family.</text>
</comment>
<dbReference type="GO" id="GO:0006004">
    <property type="term" value="P:fucose metabolic process"/>
    <property type="evidence" value="ECO:0007669"/>
    <property type="project" value="UniProtKB-KW"/>
</dbReference>
<evidence type="ECO:0000313" key="8">
    <source>
        <dbReference type="Proteomes" id="UP000231279"/>
    </source>
</evidence>
<keyword evidence="2" id="KW-0328">Glycosyltransferase</keyword>
<dbReference type="AlphaFoldDB" id="A0A2G9H849"/>
<keyword evidence="5" id="KW-0119">Carbohydrate metabolism</keyword>
<name>A0A2G9H849_9LAMI</name>